<organism evidence="1 2">
    <name type="scientific">Ditylenchus dipsaci</name>
    <dbReference type="NCBI Taxonomy" id="166011"/>
    <lineage>
        <taxon>Eukaryota</taxon>
        <taxon>Metazoa</taxon>
        <taxon>Ecdysozoa</taxon>
        <taxon>Nematoda</taxon>
        <taxon>Chromadorea</taxon>
        <taxon>Rhabditida</taxon>
        <taxon>Tylenchina</taxon>
        <taxon>Tylenchomorpha</taxon>
        <taxon>Sphaerularioidea</taxon>
        <taxon>Anguinidae</taxon>
        <taxon>Anguininae</taxon>
        <taxon>Ditylenchus</taxon>
    </lineage>
</organism>
<dbReference type="Proteomes" id="UP000887574">
    <property type="component" value="Unplaced"/>
</dbReference>
<proteinExistence type="predicted"/>
<dbReference type="WBParaSite" id="jg26193">
    <property type="protein sequence ID" value="jg26193"/>
    <property type="gene ID" value="jg26193"/>
</dbReference>
<name>A0A915E3V3_9BILA</name>
<sequence length="82" mass="8859">MVLSSASGHVFSPAPVMGDSGNVQAKPASGNLCSPRLQRLLLCQNSSAMVVSSSQLQCLHLQCQQKKQNPIVCLFYYFDSVN</sequence>
<accession>A0A915E3V3</accession>
<dbReference type="AlphaFoldDB" id="A0A915E3V3"/>
<keyword evidence="1" id="KW-1185">Reference proteome</keyword>
<evidence type="ECO:0000313" key="2">
    <source>
        <dbReference type="WBParaSite" id="jg26193"/>
    </source>
</evidence>
<reference evidence="2" key="1">
    <citation type="submission" date="2022-11" db="UniProtKB">
        <authorList>
            <consortium name="WormBaseParasite"/>
        </authorList>
    </citation>
    <scope>IDENTIFICATION</scope>
</reference>
<protein>
    <submittedName>
        <fullName evidence="2">Uncharacterized protein</fullName>
    </submittedName>
</protein>
<evidence type="ECO:0000313" key="1">
    <source>
        <dbReference type="Proteomes" id="UP000887574"/>
    </source>
</evidence>